<dbReference type="Proteomes" id="UP000332933">
    <property type="component" value="Unassembled WGS sequence"/>
</dbReference>
<proteinExistence type="predicted"/>
<sequence>MRTASIVALVVAAAVRSTRSCTPVSVVGDATYCCPGALCSGTGLVPAGISCPREDDAATADCHSNLPSYANGKCVAPADAVCQQIPSGAWGCAWPSKTKPAAEAAPASIRPMNHSSSGANETSTTSTPMPSP</sequence>
<gene>
    <name evidence="4" type="primary">Aste57867_14677</name>
    <name evidence="3" type="ORF">As57867_014622</name>
    <name evidence="4" type="ORF">ASTE57867_14677</name>
</gene>
<dbReference type="OrthoDB" id="167956at2759"/>
<protein>
    <submittedName>
        <fullName evidence="4">Aste57867_14677 protein</fullName>
    </submittedName>
</protein>
<reference evidence="3" key="2">
    <citation type="submission" date="2019-06" db="EMBL/GenBank/DDBJ databases">
        <title>Genomics analysis of Aphanomyces spp. identifies a new class of oomycete effector associated with host adaptation.</title>
        <authorList>
            <person name="Gaulin E."/>
        </authorList>
    </citation>
    <scope>NUCLEOTIDE SEQUENCE</scope>
    <source>
        <strain evidence="3">CBS 578.67</strain>
    </source>
</reference>
<evidence type="ECO:0000313" key="4">
    <source>
        <dbReference type="EMBL" id="VFT91495.1"/>
    </source>
</evidence>
<feature type="region of interest" description="Disordered" evidence="1">
    <location>
        <begin position="103"/>
        <end position="132"/>
    </location>
</feature>
<evidence type="ECO:0000313" key="5">
    <source>
        <dbReference type="Proteomes" id="UP000332933"/>
    </source>
</evidence>
<feature type="compositionally biased region" description="Low complexity" evidence="1">
    <location>
        <begin position="122"/>
        <end position="132"/>
    </location>
</feature>
<dbReference type="AlphaFoldDB" id="A0A485L1V4"/>
<evidence type="ECO:0000256" key="2">
    <source>
        <dbReference type="SAM" id="SignalP"/>
    </source>
</evidence>
<evidence type="ECO:0000313" key="3">
    <source>
        <dbReference type="EMBL" id="KAF0694444.1"/>
    </source>
</evidence>
<reference evidence="4 5" key="1">
    <citation type="submission" date="2019-03" db="EMBL/GenBank/DDBJ databases">
        <authorList>
            <person name="Gaulin E."/>
            <person name="Dumas B."/>
        </authorList>
    </citation>
    <scope>NUCLEOTIDE SEQUENCE [LARGE SCALE GENOMIC DNA]</scope>
    <source>
        <strain evidence="4">CBS 568.67</strain>
    </source>
</reference>
<dbReference type="EMBL" id="VJMH01005569">
    <property type="protein sequence ID" value="KAF0694444.1"/>
    <property type="molecule type" value="Genomic_DNA"/>
</dbReference>
<keyword evidence="5" id="KW-1185">Reference proteome</keyword>
<feature type="signal peptide" evidence="2">
    <location>
        <begin position="1"/>
        <end position="20"/>
    </location>
</feature>
<evidence type="ECO:0000256" key="1">
    <source>
        <dbReference type="SAM" id="MobiDB-lite"/>
    </source>
</evidence>
<feature type="chain" id="PRO_5036116282" evidence="2">
    <location>
        <begin position="21"/>
        <end position="132"/>
    </location>
</feature>
<name>A0A485L1V4_9STRA</name>
<accession>A0A485L1V4</accession>
<organism evidence="4 5">
    <name type="scientific">Aphanomyces stellatus</name>
    <dbReference type="NCBI Taxonomy" id="120398"/>
    <lineage>
        <taxon>Eukaryota</taxon>
        <taxon>Sar</taxon>
        <taxon>Stramenopiles</taxon>
        <taxon>Oomycota</taxon>
        <taxon>Saprolegniomycetes</taxon>
        <taxon>Saprolegniales</taxon>
        <taxon>Verrucalvaceae</taxon>
        <taxon>Aphanomyces</taxon>
    </lineage>
</organism>
<keyword evidence="2" id="KW-0732">Signal</keyword>
<dbReference type="EMBL" id="CAADRA010005590">
    <property type="protein sequence ID" value="VFT91495.1"/>
    <property type="molecule type" value="Genomic_DNA"/>
</dbReference>